<dbReference type="EMBL" id="UHIA01000003">
    <property type="protein sequence ID" value="SUO91661.1"/>
    <property type="molecule type" value="Genomic_DNA"/>
</dbReference>
<evidence type="ECO:0000256" key="2">
    <source>
        <dbReference type="ARBA" id="ARBA00022729"/>
    </source>
</evidence>
<keyword evidence="2" id="KW-0732">Signal</keyword>
<gene>
    <name evidence="5" type="primary">fliY_1</name>
    <name evidence="5" type="ORF">NCTC10717_00255</name>
</gene>
<reference evidence="5 6" key="1">
    <citation type="submission" date="2018-06" db="EMBL/GenBank/DDBJ databases">
        <authorList>
            <consortium name="Pathogen Informatics"/>
            <person name="Doyle S."/>
        </authorList>
    </citation>
    <scope>NUCLEOTIDE SEQUENCE [LARGE SCALE GENOMIC DNA]</scope>
    <source>
        <strain evidence="5 6">NCTC10717</strain>
    </source>
</reference>
<evidence type="ECO:0000256" key="1">
    <source>
        <dbReference type="ARBA" id="ARBA00010333"/>
    </source>
</evidence>
<evidence type="ECO:0000259" key="4">
    <source>
        <dbReference type="SMART" id="SM00079"/>
    </source>
</evidence>
<dbReference type="SMART" id="SM00079">
    <property type="entry name" value="PBPe"/>
    <property type="match status" value="1"/>
</dbReference>
<dbReference type="Gene3D" id="3.40.190.10">
    <property type="entry name" value="Periplasmic binding protein-like II"/>
    <property type="match status" value="2"/>
</dbReference>
<dbReference type="InterPro" id="IPR001638">
    <property type="entry name" value="Solute-binding_3/MltF_N"/>
</dbReference>
<dbReference type="CDD" id="cd13530">
    <property type="entry name" value="PBP2_peptides_like"/>
    <property type="match status" value="1"/>
</dbReference>
<dbReference type="GO" id="GO:0015276">
    <property type="term" value="F:ligand-gated monoatomic ion channel activity"/>
    <property type="evidence" value="ECO:0007669"/>
    <property type="project" value="InterPro"/>
</dbReference>
<dbReference type="InterPro" id="IPR001320">
    <property type="entry name" value="Iontro_rcpt_C"/>
</dbReference>
<keyword evidence="6" id="KW-1185">Reference proteome</keyword>
<organism evidence="5 6">
    <name type="scientific">Suttonella indologenes</name>
    <dbReference type="NCBI Taxonomy" id="13276"/>
    <lineage>
        <taxon>Bacteria</taxon>
        <taxon>Pseudomonadati</taxon>
        <taxon>Pseudomonadota</taxon>
        <taxon>Gammaproteobacteria</taxon>
        <taxon>Cardiobacteriales</taxon>
        <taxon>Cardiobacteriaceae</taxon>
        <taxon>Suttonella</taxon>
    </lineage>
</organism>
<evidence type="ECO:0000313" key="6">
    <source>
        <dbReference type="Proteomes" id="UP000254575"/>
    </source>
</evidence>
<dbReference type="Proteomes" id="UP000254575">
    <property type="component" value="Unassembled WGS sequence"/>
</dbReference>
<dbReference type="PANTHER" id="PTHR35936">
    <property type="entry name" value="MEMBRANE-BOUND LYTIC MUREIN TRANSGLYCOSYLASE F"/>
    <property type="match status" value="1"/>
</dbReference>
<dbReference type="AlphaFoldDB" id="A0A380MMA5"/>
<evidence type="ECO:0000313" key="5">
    <source>
        <dbReference type="EMBL" id="SUO91661.1"/>
    </source>
</evidence>
<dbReference type="Pfam" id="PF00497">
    <property type="entry name" value="SBP_bac_3"/>
    <property type="match status" value="1"/>
</dbReference>
<accession>A0A380MMA5</accession>
<name>A0A380MMA5_9GAMM</name>
<dbReference type="RefSeq" id="WP_172459356.1">
    <property type="nucleotide sequence ID" value="NZ_UHIA01000003.1"/>
</dbReference>
<feature type="domain" description="Solute-binding protein family 3/N-terminal" evidence="3">
    <location>
        <begin position="27"/>
        <end position="253"/>
    </location>
</feature>
<comment type="similarity">
    <text evidence="1">Belongs to the bacterial solute-binding protein 3 family.</text>
</comment>
<proteinExistence type="inferred from homology"/>
<dbReference type="SUPFAM" id="SSF53850">
    <property type="entry name" value="Periplasmic binding protein-like II"/>
    <property type="match status" value="1"/>
</dbReference>
<dbReference type="GO" id="GO:0016020">
    <property type="term" value="C:membrane"/>
    <property type="evidence" value="ECO:0007669"/>
    <property type="project" value="InterPro"/>
</dbReference>
<feature type="domain" description="Ionotropic glutamate receptor C-terminal" evidence="4">
    <location>
        <begin position="31"/>
        <end position="252"/>
    </location>
</feature>
<sequence>MKKYQRYVLSIGLSICLLAPGVSWAESFRLLRNYPDRMPLSFMDGKGQPTGFETELMAEIVKRSGLSLNEEFVPSIRHGLQALREGEADLLVAAVSITEERKKEFDFSEEYFLSRPMIITKDSSIKSFADLADKKVGMIQDSVHERRIRAVQEGTEQEGSTLGRDTIFLALKDMLQGKSAAIVGGESYMAQIPSLYEKYQLTAVFDDSFAQDHYAVAIRKGNDNLRLKINVALQQMKEDGALQRLTDKWYGQKKL</sequence>
<protein>
    <submittedName>
        <fullName evidence="5">Sulfate starvation-induced protein 7</fullName>
    </submittedName>
</protein>
<dbReference type="SMART" id="SM00062">
    <property type="entry name" value="PBPb"/>
    <property type="match status" value="1"/>
</dbReference>
<evidence type="ECO:0000259" key="3">
    <source>
        <dbReference type="SMART" id="SM00062"/>
    </source>
</evidence>